<organism evidence="1 2">
    <name type="scientific">Falsiroseomonas oleicola</name>
    <dbReference type="NCBI Taxonomy" id="2801474"/>
    <lineage>
        <taxon>Bacteria</taxon>
        <taxon>Pseudomonadati</taxon>
        <taxon>Pseudomonadota</taxon>
        <taxon>Alphaproteobacteria</taxon>
        <taxon>Acetobacterales</taxon>
        <taxon>Roseomonadaceae</taxon>
        <taxon>Falsiroseomonas</taxon>
    </lineage>
</organism>
<evidence type="ECO:0000313" key="1">
    <source>
        <dbReference type="EMBL" id="MBU8544815.1"/>
    </source>
</evidence>
<gene>
    <name evidence="1" type="ORF">JJQ90_13925</name>
</gene>
<dbReference type="PANTHER" id="PTHR47691:SF3">
    <property type="entry name" value="HTH-TYPE TRANSCRIPTIONAL REGULATOR RV0890C-RELATED"/>
    <property type="match status" value="1"/>
</dbReference>
<keyword evidence="2" id="KW-1185">Reference proteome</keyword>
<protein>
    <submittedName>
        <fullName evidence="1">Uncharacterized protein</fullName>
    </submittedName>
</protein>
<sequence length="221" mass="23284">MWTWSVFSLTAAPPQTAVMPRPLTRLVGRDADLERLAAQLREARLVTVVGAGGVGKTRLALATADRAACRAEEGVWLADLGPLEDPRLVGTTIATALGLDTGGGDALRTVMACLGSRRGLLVLDGCEHLLRAAADAAEAILRSCPWPRARSARGSCRDTARRRSAGRRTALDRRHACGPARHNHTLLAGSASCLAGAAGVAGRIDQDRQLDPAFRAGVRLN</sequence>
<comment type="caution">
    <text evidence="1">The sequence shown here is derived from an EMBL/GenBank/DDBJ whole genome shotgun (WGS) entry which is preliminary data.</text>
</comment>
<reference evidence="1 2" key="1">
    <citation type="submission" date="2021-01" db="EMBL/GenBank/DDBJ databases">
        <title>Roseomonas sp. nov, a bacterium isolated from an oil production mixture in Yumen Oilfield.</title>
        <authorList>
            <person name="Wu D."/>
        </authorList>
    </citation>
    <scope>NUCLEOTIDE SEQUENCE [LARGE SCALE GENOMIC DNA]</scope>
    <source>
        <strain evidence="1 2">ROY-5-3</strain>
    </source>
</reference>
<name>A0ABS6H7Y8_9PROT</name>
<dbReference type="PANTHER" id="PTHR47691">
    <property type="entry name" value="REGULATOR-RELATED"/>
    <property type="match status" value="1"/>
</dbReference>
<proteinExistence type="predicted"/>
<dbReference type="Proteomes" id="UP000689967">
    <property type="component" value="Unassembled WGS sequence"/>
</dbReference>
<accession>A0ABS6H7Y8</accession>
<dbReference type="RefSeq" id="WP_216876401.1">
    <property type="nucleotide sequence ID" value="NZ_JAERQM010000004.1"/>
</dbReference>
<evidence type="ECO:0000313" key="2">
    <source>
        <dbReference type="Proteomes" id="UP000689967"/>
    </source>
</evidence>
<dbReference type="EMBL" id="JAERQM010000004">
    <property type="protein sequence ID" value="MBU8544815.1"/>
    <property type="molecule type" value="Genomic_DNA"/>
</dbReference>